<dbReference type="RefSeq" id="WP_357982489.1">
    <property type="nucleotide sequence ID" value="NZ_JBFAIH010000015.1"/>
</dbReference>
<name>A0ABV3FDC5_9NOCA</name>
<comment type="caution">
    <text evidence="2">The sequence shown here is derived from an EMBL/GenBank/DDBJ whole genome shotgun (WGS) entry which is preliminary data.</text>
</comment>
<dbReference type="Proteomes" id="UP001551658">
    <property type="component" value="Unassembled WGS sequence"/>
</dbReference>
<organism evidence="2 3">
    <name type="scientific">Nocardia fusca</name>
    <dbReference type="NCBI Taxonomy" id="941183"/>
    <lineage>
        <taxon>Bacteria</taxon>
        <taxon>Bacillati</taxon>
        <taxon>Actinomycetota</taxon>
        <taxon>Actinomycetes</taxon>
        <taxon>Mycobacteriales</taxon>
        <taxon>Nocardiaceae</taxon>
        <taxon>Nocardia</taxon>
    </lineage>
</organism>
<evidence type="ECO:0000313" key="3">
    <source>
        <dbReference type="Proteomes" id="UP001551658"/>
    </source>
</evidence>
<dbReference type="InterPro" id="IPR000084">
    <property type="entry name" value="PE-PGRS_N"/>
</dbReference>
<dbReference type="Pfam" id="PF00934">
    <property type="entry name" value="PE"/>
    <property type="match status" value="1"/>
</dbReference>
<gene>
    <name evidence="2" type="ORF">AB0H72_23685</name>
</gene>
<evidence type="ECO:0000313" key="2">
    <source>
        <dbReference type="EMBL" id="MEV0365703.1"/>
    </source>
</evidence>
<reference evidence="2 3" key="1">
    <citation type="submission" date="2024-06" db="EMBL/GenBank/DDBJ databases">
        <title>The Natural Products Discovery Center: Release of the First 8490 Sequenced Strains for Exploring Actinobacteria Biosynthetic Diversity.</title>
        <authorList>
            <person name="Kalkreuter E."/>
            <person name="Kautsar S.A."/>
            <person name="Yang D."/>
            <person name="Bader C.D."/>
            <person name="Teijaro C.N."/>
            <person name="Fluegel L."/>
            <person name="Davis C.M."/>
            <person name="Simpson J.R."/>
            <person name="Lauterbach L."/>
            <person name="Steele A.D."/>
            <person name="Gui C."/>
            <person name="Meng S."/>
            <person name="Li G."/>
            <person name="Viehrig K."/>
            <person name="Ye F."/>
            <person name="Su P."/>
            <person name="Kiefer A.F."/>
            <person name="Nichols A."/>
            <person name="Cepeda A.J."/>
            <person name="Yan W."/>
            <person name="Fan B."/>
            <person name="Jiang Y."/>
            <person name="Adhikari A."/>
            <person name="Zheng C.-J."/>
            <person name="Schuster L."/>
            <person name="Cowan T.M."/>
            <person name="Smanski M.J."/>
            <person name="Chevrette M.G."/>
            <person name="De Carvalho L.P.S."/>
            <person name="Shen B."/>
        </authorList>
    </citation>
    <scope>NUCLEOTIDE SEQUENCE [LARGE SCALE GENOMIC DNA]</scope>
    <source>
        <strain evidence="2 3">NPDC050671</strain>
    </source>
</reference>
<proteinExistence type="predicted"/>
<sequence length="98" mass="10345">MEFDPAQARRSSADLDALAARLEDVLRTELPALVVEPAGADEVSVRAADTLRTVASSYNDAASRGVFEIRKLAAAVRSQSDQVVRMDADNAGGFGSAH</sequence>
<dbReference type="EMBL" id="JBFAIH010000015">
    <property type="protein sequence ID" value="MEV0365703.1"/>
    <property type="molecule type" value="Genomic_DNA"/>
</dbReference>
<dbReference type="Gene3D" id="1.10.287.850">
    <property type="entry name" value="HP0062-like domain"/>
    <property type="match status" value="1"/>
</dbReference>
<keyword evidence="3" id="KW-1185">Reference proteome</keyword>
<feature type="domain" description="PE" evidence="1">
    <location>
        <begin position="2"/>
        <end position="90"/>
    </location>
</feature>
<accession>A0ABV3FDC5</accession>
<evidence type="ECO:0000259" key="1">
    <source>
        <dbReference type="Pfam" id="PF00934"/>
    </source>
</evidence>
<protein>
    <submittedName>
        <fullName evidence="2">PE family protein</fullName>
    </submittedName>
</protein>